<gene>
    <name evidence="7" type="ORF">QBC35DRAFT_375294</name>
</gene>
<dbReference type="Pfam" id="PF12253">
    <property type="entry name" value="CAF1A_dimeriz"/>
    <property type="match status" value="1"/>
</dbReference>
<dbReference type="EMBL" id="MU864358">
    <property type="protein sequence ID" value="KAK4191708.1"/>
    <property type="molecule type" value="Genomic_DNA"/>
</dbReference>
<dbReference type="GO" id="GO:0006334">
    <property type="term" value="P:nucleosome assembly"/>
    <property type="evidence" value="ECO:0007669"/>
    <property type="project" value="TreeGrafter"/>
</dbReference>
<feature type="compositionally biased region" description="Polar residues" evidence="5">
    <location>
        <begin position="1"/>
        <end position="31"/>
    </location>
</feature>
<dbReference type="AlphaFoldDB" id="A0AAN7ALM4"/>
<organism evidence="7 8">
    <name type="scientific">Podospora australis</name>
    <dbReference type="NCBI Taxonomy" id="1536484"/>
    <lineage>
        <taxon>Eukaryota</taxon>
        <taxon>Fungi</taxon>
        <taxon>Dikarya</taxon>
        <taxon>Ascomycota</taxon>
        <taxon>Pezizomycotina</taxon>
        <taxon>Sordariomycetes</taxon>
        <taxon>Sordariomycetidae</taxon>
        <taxon>Sordariales</taxon>
        <taxon>Podosporaceae</taxon>
        <taxon>Podospora</taxon>
    </lineage>
</organism>
<feature type="compositionally biased region" description="Low complexity" evidence="5">
    <location>
        <begin position="58"/>
        <end position="70"/>
    </location>
</feature>
<feature type="region of interest" description="Disordered" evidence="5">
    <location>
        <begin position="450"/>
        <end position="526"/>
    </location>
</feature>
<feature type="region of interest" description="Disordered" evidence="5">
    <location>
        <begin position="1"/>
        <end position="190"/>
    </location>
</feature>
<dbReference type="PANTHER" id="PTHR15272">
    <property type="entry name" value="CHROMATIN ASSEMBLY FACTOR 1 SUBUNIT A CAF-1 SUBUNIT A"/>
    <property type="match status" value="1"/>
</dbReference>
<reference evidence="7" key="2">
    <citation type="submission" date="2023-05" db="EMBL/GenBank/DDBJ databases">
        <authorList>
            <consortium name="Lawrence Berkeley National Laboratory"/>
            <person name="Steindorff A."/>
            <person name="Hensen N."/>
            <person name="Bonometti L."/>
            <person name="Westerberg I."/>
            <person name="Brannstrom I.O."/>
            <person name="Guillou S."/>
            <person name="Cros-Aarteil S."/>
            <person name="Calhoun S."/>
            <person name="Haridas S."/>
            <person name="Kuo A."/>
            <person name="Mondo S."/>
            <person name="Pangilinan J."/>
            <person name="Riley R."/>
            <person name="Labutti K."/>
            <person name="Andreopoulos B."/>
            <person name="Lipzen A."/>
            <person name="Chen C."/>
            <person name="Yanf M."/>
            <person name="Daum C."/>
            <person name="Ng V."/>
            <person name="Clum A."/>
            <person name="Ohm R."/>
            <person name="Martin F."/>
            <person name="Silar P."/>
            <person name="Natvig D."/>
            <person name="Lalanne C."/>
            <person name="Gautier V."/>
            <person name="Ament-Velasquez S.L."/>
            <person name="Kruys A."/>
            <person name="Hutchinson M.I."/>
            <person name="Powell A.J."/>
            <person name="Barry K."/>
            <person name="Miller A.N."/>
            <person name="Grigoriev I.V."/>
            <person name="Debuchy R."/>
            <person name="Gladieux P."/>
            <person name="Thoren M.H."/>
            <person name="Johannesson H."/>
        </authorList>
    </citation>
    <scope>NUCLEOTIDE SEQUENCE</scope>
    <source>
        <strain evidence="7">PSN309</strain>
    </source>
</reference>
<feature type="compositionally biased region" description="Basic and acidic residues" evidence="5">
    <location>
        <begin position="84"/>
        <end position="152"/>
    </location>
</feature>
<keyword evidence="4" id="KW-0539">Nucleus</keyword>
<comment type="caution">
    <text evidence="7">The sequence shown here is derived from an EMBL/GenBank/DDBJ whole genome shotgun (WGS) entry which is preliminary data.</text>
</comment>
<dbReference type="InterPro" id="IPR022043">
    <property type="entry name" value="CAF1A_DD"/>
</dbReference>
<sequence length="582" mass="63926">EENSPLNGLSAAKTASSPLANSPGLTDSGSSPLDRESPTPDTPTRVPTATSTNPTKGASASTTTTTTTATNEPPKKKRAVILTPEEKAAKAAAEEAKKKEREAAREEKAREQAIKAAEKVAKAAAEEQKKKEREAAKEEKLRAKREKEEEAKKKARSQRKLTGMFGITTQPKDTAAAAKAPTGNDAKGDIAKKVQQTEKSRYEKLFQPFFVKEHVKLAPAPYELDDETREAKTKILERYVDGSEMLESAKFDALDLLQIPYKVKRGRTYPSVKKIMAEFGNESQKAQARHAHELLKLVPLKSIKFSSDVRPPYIGTVSDVPAGQKSLKKLARKPISRQILPLAYDYDSEAEWQEEEGEDLDDLENEDEEGDVDEDMDDFLDDTEDVGPSRMVFSGGMEPESSGLCWENRKQSTCEPKMYKFRMEFIHEKLEHHHSIDPFSTEYWECPKLAKPTNETGNQKSKSKASQPSSASSSLLSVPTATPSGSSSKELNANPDPSSPGVTDAFKAIGPGSTAPLKKSQQRMPSELEEKLKALVRSKPKLSKVGVIELFTSENACVKAQLKNSFDALIVKDGKGNKVKGE</sequence>
<reference evidence="7" key="1">
    <citation type="journal article" date="2023" name="Mol. Phylogenet. Evol.">
        <title>Genome-scale phylogeny and comparative genomics of the fungal order Sordariales.</title>
        <authorList>
            <person name="Hensen N."/>
            <person name="Bonometti L."/>
            <person name="Westerberg I."/>
            <person name="Brannstrom I.O."/>
            <person name="Guillou S."/>
            <person name="Cros-Aarteil S."/>
            <person name="Calhoun S."/>
            <person name="Haridas S."/>
            <person name="Kuo A."/>
            <person name="Mondo S."/>
            <person name="Pangilinan J."/>
            <person name="Riley R."/>
            <person name="LaButti K."/>
            <person name="Andreopoulos B."/>
            <person name="Lipzen A."/>
            <person name="Chen C."/>
            <person name="Yan M."/>
            <person name="Daum C."/>
            <person name="Ng V."/>
            <person name="Clum A."/>
            <person name="Steindorff A."/>
            <person name="Ohm R.A."/>
            <person name="Martin F."/>
            <person name="Silar P."/>
            <person name="Natvig D.O."/>
            <person name="Lalanne C."/>
            <person name="Gautier V."/>
            <person name="Ament-Velasquez S.L."/>
            <person name="Kruys A."/>
            <person name="Hutchinson M.I."/>
            <person name="Powell A.J."/>
            <person name="Barry K."/>
            <person name="Miller A.N."/>
            <person name="Grigoriev I.V."/>
            <person name="Debuchy R."/>
            <person name="Gladieux P."/>
            <person name="Hiltunen Thoren M."/>
            <person name="Johannesson H."/>
        </authorList>
    </citation>
    <scope>NUCLEOTIDE SEQUENCE</scope>
    <source>
        <strain evidence="7">PSN309</strain>
    </source>
</reference>
<evidence type="ECO:0000313" key="8">
    <source>
        <dbReference type="Proteomes" id="UP001302126"/>
    </source>
</evidence>
<dbReference type="PANTHER" id="PTHR15272:SF0">
    <property type="entry name" value="CHROMATIN ASSEMBLY FACTOR 1 SUBUNIT A"/>
    <property type="match status" value="1"/>
</dbReference>
<dbReference type="GO" id="GO:0006281">
    <property type="term" value="P:DNA repair"/>
    <property type="evidence" value="ECO:0007669"/>
    <property type="project" value="UniProtKB-KW"/>
</dbReference>
<feature type="compositionally biased region" description="Low complexity" evidence="5">
    <location>
        <begin position="464"/>
        <end position="484"/>
    </location>
</feature>
<evidence type="ECO:0000256" key="1">
    <source>
        <dbReference type="ARBA" id="ARBA00004123"/>
    </source>
</evidence>
<dbReference type="GO" id="GO:0005634">
    <property type="term" value="C:nucleus"/>
    <property type="evidence" value="ECO:0007669"/>
    <property type="project" value="UniProtKB-SubCell"/>
</dbReference>
<protein>
    <submittedName>
        <fullName evidence="7">Chromatin assembly factor 1 subunit rlf2</fullName>
    </submittedName>
</protein>
<feature type="compositionally biased region" description="Low complexity" evidence="5">
    <location>
        <begin position="171"/>
        <end position="185"/>
    </location>
</feature>
<proteinExistence type="predicted"/>
<dbReference type="GO" id="GO:0033186">
    <property type="term" value="C:CAF-1 complex"/>
    <property type="evidence" value="ECO:0007669"/>
    <property type="project" value="TreeGrafter"/>
</dbReference>
<dbReference type="Proteomes" id="UP001302126">
    <property type="component" value="Unassembled WGS sequence"/>
</dbReference>
<evidence type="ECO:0000256" key="3">
    <source>
        <dbReference type="ARBA" id="ARBA00023204"/>
    </source>
</evidence>
<evidence type="ECO:0000256" key="4">
    <source>
        <dbReference type="ARBA" id="ARBA00023242"/>
    </source>
</evidence>
<feature type="domain" description="Chromatin assembly factor 1 subunit A dimerization" evidence="6">
    <location>
        <begin position="301"/>
        <end position="375"/>
    </location>
</feature>
<keyword evidence="3" id="KW-0234">DNA repair</keyword>
<comment type="subcellular location">
    <subcellularLocation>
        <location evidence="1">Nucleus</location>
    </subcellularLocation>
</comment>
<accession>A0AAN7ALM4</accession>
<evidence type="ECO:0000256" key="5">
    <source>
        <dbReference type="SAM" id="MobiDB-lite"/>
    </source>
</evidence>
<evidence type="ECO:0000256" key="2">
    <source>
        <dbReference type="ARBA" id="ARBA00022763"/>
    </source>
</evidence>
<evidence type="ECO:0000313" key="7">
    <source>
        <dbReference type="EMBL" id="KAK4191708.1"/>
    </source>
</evidence>
<feature type="non-terminal residue" evidence="7">
    <location>
        <position position="1"/>
    </location>
</feature>
<keyword evidence="2" id="KW-0227">DNA damage</keyword>
<evidence type="ECO:0000259" key="6">
    <source>
        <dbReference type="Pfam" id="PF12253"/>
    </source>
</evidence>
<feature type="region of interest" description="Disordered" evidence="5">
    <location>
        <begin position="351"/>
        <end position="378"/>
    </location>
</feature>
<name>A0AAN7ALM4_9PEZI</name>
<feature type="compositionally biased region" description="Polar residues" evidence="5">
    <location>
        <begin position="45"/>
        <end position="56"/>
    </location>
</feature>
<keyword evidence="8" id="KW-1185">Reference proteome</keyword>